<keyword evidence="6" id="KW-0503">Monooxygenase</keyword>
<dbReference type="EC" id="1.14.15.15" evidence="7"/>
<dbReference type="GO" id="GO:0047748">
    <property type="term" value="F:cholestanetetraol 26-dehydrogenase activity"/>
    <property type="evidence" value="ECO:0007669"/>
    <property type="project" value="UniProtKB-EC"/>
</dbReference>
<sequence>MSVRMHLNPMSTPMKLADFRTPSFFENPYPLYEQLRAAGPFATIGPKQLASGHYEIVDKLLHDRRAGKDYLHSVQLRYGEEVARRPLFQKANASFILMNPPEHTRLRSLMMQAFNARQIEAIRDTARETADRLIDAFISEGTVDLLSGYALRLPVEIICRMLNVPLADAALMAGASVQVVRLLDVAPLPLDQLNVVSAQYDVLDRYFTDLVNARRAQPGDDLVSALINAEENGEKLSTEEIVANVILLFVAGHETTANMLCNALIALHRHPEQLARLKRDPTRIPKAVLECLRYDSSVQMAPRVVMADIEIAGTTVPHGTVLLLMLGAANRDASKFRSPERLDIGRDDARPISFAAGIHHCLGYRLALLELEIGLETLLTRLPALTLTNLDNLHWQQRSNLRGVESLTASW</sequence>
<dbReference type="GO" id="GO:0020037">
    <property type="term" value="F:heme binding"/>
    <property type="evidence" value="ECO:0007669"/>
    <property type="project" value="InterPro"/>
</dbReference>
<organism evidence="7 8">
    <name type="scientific">Paraburkholderia solisilvae</name>
    <dbReference type="NCBI Taxonomy" id="624376"/>
    <lineage>
        <taxon>Bacteria</taxon>
        <taxon>Pseudomonadati</taxon>
        <taxon>Pseudomonadota</taxon>
        <taxon>Betaproteobacteria</taxon>
        <taxon>Burkholderiales</taxon>
        <taxon>Burkholderiaceae</taxon>
        <taxon>Paraburkholderia</taxon>
    </lineage>
</organism>
<evidence type="ECO:0000313" key="7">
    <source>
        <dbReference type="EMBL" id="CAB3750753.1"/>
    </source>
</evidence>
<dbReference type="AlphaFoldDB" id="A0A6J5DA25"/>
<keyword evidence="4 7" id="KW-0560">Oxidoreductase</keyword>
<evidence type="ECO:0000256" key="2">
    <source>
        <dbReference type="ARBA" id="ARBA00022617"/>
    </source>
</evidence>
<dbReference type="PRINTS" id="PR00359">
    <property type="entry name" value="BP450"/>
</dbReference>
<keyword evidence="2" id="KW-0349">Heme</keyword>
<dbReference type="Proteomes" id="UP000494329">
    <property type="component" value="Unassembled WGS sequence"/>
</dbReference>
<dbReference type="PANTHER" id="PTHR46696:SF1">
    <property type="entry name" value="CYTOCHROME P450 YJIB-RELATED"/>
    <property type="match status" value="1"/>
</dbReference>
<evidence type="ECO:0000256" key="3">
    <source>
        <dbReference type="ARBA" id="ARBA00022723"/>
    </source>
</evidence>
<dbReference type="Gene3D" id="1.10.630.10">
    <property type="entry name" value="Cytochrome P450"/>
    <property type="match status" value="1"/>
</dbReference>
<dbReference type="EMBL" id="CADIKF010000006">
    <property type="protein sequence ID" value="CAB3750753.1"/>
    <property type="molecule type" value="Genomic_DNA"/>
</dbReference>
<evidence type="ECO:0000256" key="1">
    <source>
        <dbReference type="ARBA" id="ARBA00010617"/>
    </source>
</evidence>
<keyword evidence="5" id="KW-0408">Iron</keyword>
<evidence type="ECO:0000256" key="4">
    <source>
        <dbReference type="ARBA" id="ARBA00023002"/>
    </source>
</evidence>
<gene>
    <name evidence="7" type="primary">vdh_1</name>
    <name evidence="7" type="ORF">LMG29739_01139</name>
</gene>
<protein>
    <submittedName>
        <fullName evidence="7">Vitamin D(3) 25-hydroxylase</fullName>
        <ecNumber evidence="7">1.14.15.15</ecNumber>
    </submittedName>
</protein>
<reference evidence="7 8" key="1">
    <citation type="submission" date="2020-04" db="EMBL/GenBank/DDBJ databases">
        <authorList>
            <person name="De Canck E."/>
        </authorList>
    </citation>
    <scope>NUCLEOTIDE SEQUENCE [LARGE SCALE GENOMIC DNA]</scope>
    <source>
        <strain evidence="7 8">LMG 29739</strain>
    </source>
</reference>
<proteinExistence type="inferred from homology"/>
<dbReference type="InterPro" id="IPR036396">
    <property type="entry name" value="Cyt_P450_sf"/>
</dbReference>
<dbReference type="InterPro" id="IPR001128">
    <property type="entry name" value="Cyt_P450"/>
</dbReference>
<keyword evidence="8" id="KW-1185">Reference proteome</keyword>
<dbReference type="InterPro" id="IPR002397">
    <property type="entry name" value="Cyt_P450_B"/>
</dbReference>
<accession>A0A6J5DA25</accession>
<dbReference type="CDD" id="cd20625">
    <property type="entry name" value="CYP164-like"/>
    <property type="match status" value="1"/>
</dbReference>
<dbReference type="FunFam" id="1.10.630.10:FF:000018">
    <property type="entry name" value="Cytochrome P450 monooxygenase"/>
    <property type="match status" value="1"/>
</dbReference>
<dbReference type="Pfam" id="PF00067">
    <property type="entry name" value="p450"/>
    <property type="match status" value="1"/>
</dbReference>
<name>A0A6J5DA25_9BURK</name>
<evidence type="ECO:0000256" key="5">
    <source>
        <dbReference type="ARBA" id="ARBA00023004"/>
    </source>
</evidence>
<dbReference type="SUPFAM" id="SSF48264">
    <property type="entry name" value="Cytochrome P450"/>
    <property type="match status" value="1"/>
</dbReference>
<dbReference type="GO" id="GO:0005506">
    <property type="term" value="F:iron ion binding"/>
    <property type="evidence" value="ECO:0007669"/>
    <property type="project" value="InterPro"/>
</dbReference>
<keyword evidence="3" id="KW-0479">Metal-binding</keyword>
<evidence type="ECO:0000256" key="6">
    <source>
        <dbReference type="ARBA" id="ARBA00023033"/>
    </source>
</evidence>
<comment type="similarity">
    <text evidence="1">Belongs to the cytochrome P450 family.</text>
</comment>
<evidence type="ECO:0000313" key="8">
    <source>
        <dbReference type="Proteomes" id="UP000494329"/>
    </source>
</evidence>
<dbReference type="PANTHER" id="PTHR46696">
    <property type="entry name" value="P450, PUTATIVE (EUROFUNG)-RELATED"/>
    <property type="match status" value="1"/>
</dbReference>